<dbReference type="GO" id="GO:0005829">
    <property type="term" value="C:cytosol"/>
    <property type="evidence" value="ECO:0007669"/>
    <property type="project" value="TreeGrafter"/>
</dbReference>
<dbReference type="Pfam" id="PF12796">
    <property type="entry name" value="Ank_2"/>
    <property type="match status" value="1"/>
</dbReference>
<comment type="caution">
    <text evidence="4">The sequence shown here is derived from an EMBL/GenBank/DDBJ whole genome shotgun (WGS) entry which is preliminary data.</text>
</comment>
<name>A0A022PLE8_9GAMM</name>
<reference evidence="4 5" key="1">
    <citation type="submission" date="2014-03" db="EMBL/GenBank/DDBJ databases">
        <title>Draft Genome of Photorhabdus luminescens BA1, an Egyptian Isolate.</title>
        <authorList>
            <person name="Ghazal S."/>
            <person name="Hurst S.G.IV."/>
            <person name="Morris K."/>
            <person name="Thomas K."/>
            <person name="Tisa L.S."/>
        </authorList>
    </citation>
    <scope>NUCLEOTIDE SEQUENCE [LARGE SCALE GENOMIC DNA]</scope>
    <source>
        <strain evidence="4 5">BA1</strain>
    </source>
</reference>
<accession>A0A022PLE8</accession>
<gene>
    <name evidence="4" type="ORF">BA1DRAFT_01664</name>
</gene>
<dbReference type="GO" id="GO:0051059">
    <property type="term" value="F:NF-kappaB binding"/>
    <property type="evidence" value="ECO:0007669"/>
    <property type="project" value="TreeGrafter"/>
</dbReference>
<keyword evidence="5" id="KW-1185">Reference proteome</keyword>
<dbReference type="SMART" id="SM00248">
    <property type="entry name" value="ANK"/>
    <property type="match status" value="4"/>
</dbReference>
<dbReference type="Gene3D" id="1.25.40.20">
    <property type="entry name" value="Ankyrin repeat-containing domain"/>
    <property type="match status" value="2"/>
</dbReference>
<proteinExistence type="predicted"/>
<dbReference type="InterPro" id="IPR036770">
    <property type="entry name" value="Ankyrin_rpt-contain_sf"/>
</dbReference>
<protein>
    <submittedName>
        <fullName evidence="4">Ankyrin repeat-containing protein</fullName>
    </submittedName>
</protein>
<dbReference type="EMBL" id="JFGV01000019">
    <property type="protein sequence ID" value="EYU15803.1"/>
    <property type="molecule type" value="Genomic_DNA"/>
</dbReference>
<dbReference type="InterPro" id="IPR002110">
    <property type="entry name" value="Ankyrin_rpt"/>
</dbReference>
<dbReference type="PROSITE" id="PS50297">
    <property type="entry name" value="ANK_REP_REGION"/>
    <property type="match status" value="2"/>
</dbReference>
<keyword evidence="2 3" id="KW-0040">ANK repeat</keyword>
<dbReference type="RefSeq" id="WP_036777816.1">
    <property type="nucleotide sequence ID" value="NZ_CAWLTM010000096.1"/>
</dbReference>
<sequence>MKIGEVIEPESEPDCQRSEENITPLQWAIFNQRMDDVNNLLKEGADPTQPGLQQESALHTAAKINSPDYLKSLLSVVPDVNIMHPVTLATPLHVAVQVGRRMQIELLLAAGANPNQANRIGDTPLHIAAKINSPELVLILLKSGADPKLQNKQQSTFQMYLNLTPLKARSCEMQAKYDKVNHWLKARQVSRYYLK</sequence>
<evidence type="ECO:0000256" key="3">
    <source>
        <dbReference type="PROSITE-ProRule" id="PRU00023"/>
    </source>
</evidence>
<dbReference type="PANTHER" id="PTHR46680:SF3">
    <property type="entry name" value="NF-KAPPA-B INHIBITOR CACTUS"/>
    <property type="match status" value="1"/>
</dbReference>
<keyword evidence="1" id="KW-0677">Repeat</keyword>
<dbReference type="PATRIC" id="fig|1393736.3.peg.1679"/>
<evidence type="ECO:0000313" key="5">
    <source>
        <dbReference type="Proteomes" id="UP000023464"/>
    </source>
</evidence>
<dbReference type="PANTHER" id="PTHR46680">
    <property type="entry name" value="NF-KAPPA-B INHIBITOR ALPHA"/>
    <property type="match status" value="1"/>
</dbReference>
<dbReference type="GO" id="GO:0071356">
    <property type="term" value="P:cellular response to tumor necrosis factor"/>
    <property type="evidence" value="ECO:0007669"/>
    <property type="project" value="TreeGrafter"/>
</dbReference>
<evidence type="ECO:0000256" key="2">
    <source>
        <dbReference type="ARBA" id="ARBA00023043"/>
    </source>
</evidence>
<feature type="repeat" description="ANK" evidence="3">
    <location>
        <begin position="87"/>
        <end position="119"/>
    </location>
</feature>
<dbReference type="PROSITE" id="PS50088">
    <property type="entry name" value="ANK_REPEAT"/>
    <property type="match status" value="2"/>
</dbReference>
<evidence type="ECO:0000313" key="4">
    <source>
        <dbReference type="EMBL" id="EYU15803.1"/>
    </source>
</evidence>
<feature type="repeat" description="ANK" evidence="3">
    <location>
        <begin position="120"/>
        <end position="152"/>
    </location>
</feature>
<organism evidence="4 5">
    <name type="scientific">Photorhabdus aegyptia</name>
    <dbReference type="NCBI Taxonomy" id="2805098"/>
    <lineage>
        <taxon>Bacteria</taxon>
        <taxon>Pseudomonadati</taxon>
        <taxon>Pseudomonadota</taxon>
        <taxon>Gammaproteobacteria</taxon>
        <taxon>Enterobacterales</taxon>
        <taxon>Morganellaceae</taxon>
        <taxon>Photorhabdus</taxon>
    </lineage>
</organism>
<dbReference type="Proteomes" id="UP000023464">
    <property type="component" value="Unassembled WGS sequence"/>
</dbReference>
<dbReference type="AlphaFoldDB" id="A0A022PLE8"/>
<dbReference type="Pfam" id="PF00023">
    <property type="entry name" value="Ank"/>
    <property type="match status" value="1"/>
</dbReference>
<evidence type="ECO:0000256" key="1">
    <source>
        <dbReference type="ARBA" id="ARBA00022737"/>
    </source>
</evidence>
<dbReference type="InterPro" id="IPR051070">
    <property type="entry name" value="NF-kappa-B_inhibitor"/>
</dbReference>
<dbReference type="SUPFAM" id="SSF48403">
    <property type="entry name" value="Ankyrin repeat"/>
    <property type="match status" value="1"/>
</dbReference>